<dbReference type="RefSeq" id="WP_211423494.1">
    <property type="nucleotide sequence ID" value="NZ_CP072643.1"/>
</dbReference>
<name>A0ABX8B2N2_9BACT</name>
<dbReference type="EMBL" id="CP072643">
    <property type="protein sequence ID" value="QUV95259.1"/>
    <property type="molecule type" value="Genomic_DNA"/>
</dbReference>
<feature type="region of interest" description="Disordered" evidence="1">
    <location>
        <begin position="1"/>
        <end position="23"/>
    </location>
</feature>
<protein>
    <submittedName>
        <fullName evidence="2">Uncharacterized protein</fullName>
    </submittedName>
</protein>
<feature type="region of interest" description="Disordered" evidence="1">
    <location>
        <begin position="35"/>
        <end position="56"/>
    </location>
</feature>
<keyword evidence="3" id="KW-1185">Reference proteome</keyword>
<evidence type="ECO:0000256" key="1">
    <source>
        <dbReference type="SAM" id="MobiDB-lite"/>
    </source>
</evidence>
<proteinExistence type="predicted"/>
<sequence length="101" mass="11296">MAEEIPSRLSPYRSSSDIPEGRKLSRNFYAARVTSPPVMNTTPPAPAGGFGSEIPRGRKLPAGFYASRRTSAFQPEQYTKPIPRKTPRITGRPTTDWYDPR</sequence>
<accession>A0ABX8B2N2</accession>
<evidence type="ECO:0000313" key="2">
    <source>
        <dbReference type="EMBL" id="QUV95259.1"/>
    </source>
</evidence>
<feature type="region of interest" description="Disordered" evidence="1">
    <location>
        <begin position="69"/>
        <end position="101"/>
    </location>
</feature>
<gene>
    <name evidence="2" type="ORF">J8C05_14690</name>
</gene>
<organism evidence="2 3">
    <name type="scientific">Chloracidobacterium sp. N</name>
    <dbReference type="NCBI Taxonomy" id="2821540"/>
    <lineage>
        <taxon>Bacteria</taxon>
        <taxon>Pseudomonadati</taxon>
        <taxon>Acidobacteriota</taxon>
        <taxon>Terriglobia</taxon>
        <taxon>Terriglobales</taxon>
        <taxon>Acidobacteriaceae</taxon>
        <taxon>Chloracidobacterium</taxon>
        <taxon>Chloracidobacterium aggregatum</taxon>
    </lineage>
</organism>
<reference evidence="2 3" key="1">
    <citation type="submission" date="2021-03" db="EMBL/GenBank/DDBJ databases">
        <title>Genomic and phenotypic characterization of Chloracidobacterium isolates provides evidence for multiple species.</title>
        <authorList>
            <person name="Saini M.K."/>
            <person name="Costas A.M.G."/>
            <person name="Tank M."/>
            <person name="Bryant D.A."/>
        </authorList>
    </citation>
    <scope>NUCLEOTIDE SEQUENCE [LARGE SCALE GENOMIC DNA]</scope>
    <source>
        <strain evidence="2 3">N</strain>
    </source>
</reference>
<evidence type="ECO:0000313" key="3">
    <source>
        <dbReference type="Proteomes" id="UP000677668"/>
    </source>
</evidence>
<dbReference type="Proteomes" id="UP000677668">
    <property type="component" value="Chromosome 2"/>
</dbReference>